<keyword evidence="11" id="KW-0963">Cytoplasm</keyword>
<comment type="PTM">
    <text evidence="11">The Fe-S cluster can be nitrosylated by nitric oxide (NO).</text>
</comment>
<evidence type="ECO:0000256" key="12">
    <source>
        <dbReference type="SAM" id="MobiDB-lite"/>
    </source>
</evidence>
<evidence type="ECO:0000256" key="1">
    <source>
        <dbReference type="ARBA" id="ARBA00004496"/>
    </source>
</evidence>
<keyword evidence="5 11" id="KW-0408">Iron</keyword>
<feature type="compositionally biased region" description="Low complexity" evidence="12">
    <location>
        <begin position="255"/>
        <end position="287"/>
    </location>
</feature>
<keyword evidence="8 11" id="KW-0238">DNA-binding</keyword>
<comment type="function">
    <text evidence="11">Acts as a transcriptional regulator. Probably redox-responsive. The apo- but not holo-form probably binds DNA.</text>
</comment>
<keyword evidence="6 11" id="KW-0411">Iron-sulfur</keyword>
<feature type="binding site" evidence="11">
    <location>
        <position position="19"/>
    </location>
    <ligand>
        <name>[4Fe-4S] cluster</name>
        <dbReference type="ChEBI" id="CHEBI:49883"/>
    </ligand>
</feature>
<dbReference type="PANTHER" id="PTHR38839">
    <property type="entry name" value="TRANSCRIPTIONAL REGULATOR WHID-RELATED"/>
    <property type="match status" value="1"/>
</dbReference>
<feature type="domain" description="4Fe-4S Wbl-type" evidence="13">
    <location>
        <begin position="18"/>
        <end position="80"/>
    </location>
</feature>
<gene>
    <name evidence="11" type="primary">whiB</name>
    <name evidence="14" type="ORF">QNN03_11025</name>
</gene>
<evidence type="ECO:0000256" key="4">
    <source>
        <dbReference type="ARBA" id="ARBA00022723"/>
    </source>
</evidence>
<keyword evidence="9 11" id="KW-1015">Disulfide bond</keyword>
<dbReference type="InterPro" id="IPR003482">
    <property type="entry name" value="Whib"/>
</dbReference>
<feature type="binding site" evidence="11">
    <location>
        <position position="56"/>
    </location>
    <ligand>
        <name>[4Fe-4S] cluster</name>
        <dbReference type="ChEBI" id="CHEBI:49883"/>
    </ligand>
</feature>
<evidence type="ECO:0000256" key="3">
    <source>
        <dbReference type="ARBA" id="ARBA00022485"/>
    </source>
</evidence>
<keyword evidence="10 11" id="KW-0804">Transcription</keyword>
<evidence type="ECO:0000256" key="5">
    <source>
        <dbReference type="ARBA" id="ARBA00023004"/>
    </source>
</evidence>
<sequence length="511" mass="52569">MHAPPHHADPDPWTERAACRDTDPETFFPLPGASGGLDREAIAKRLCGRCPVARECLREALVRDESAGIWGGFNSRERRELLRIAGTLESTGAELAAYLAEGGRRLTATPRERPAYVWYLRRHGWTPRRIAGALGISFGQVQQAWQLAELASSCTDGPVSGMPNPRAPRKRVRRPGGTERPATERAVERPPLPGYVPGGRGVPAPVPQLPSAAGHPAGPVPGYRARTAGVGAEGRRASGPPGVRAPLSPGARQVPGSARAPRPSAAGQVPGPARAPLAPAGRRLPNPARAPLPPAGRQLPDPARAPIPPAARQLSGPAQAPLSPAARQLPDPARVPIPPAARQLSGPAQAPLSPAARQIPGPARAPLPPGGTRAPGAAPRPGAGRGTGGGPLAAGGPGAPRPASGRTRVPLNPDPQGLPGDRRSRAALPPRSPEAPVTPDSPRLPGNGALPSRDSAPFVADRVRVPVVLKARRLPQGPRVTLTSGSARTFVAPGSPRVTITIRPVPGGGAA</sequence>
<comment type="similarity">
    <text evidence="2 11">Belongs to the WhiB family.</text>
</comment>
<dbReference type="EMBL" id="JASJUS010000008">
    <property type="protein sequence ID" value="MDL2076971.1"/>
    <property type="molecule type" value="Genomic_DNA"/>
</dbReference>
<evidence type="ECO:0000256" key="7">
    <source>
        <dbReference type="ARBA" id="ARBA00023015"/>
    </source>
</evidence>
<evidence type="ECO:0000256" key="9">
    <source>
        <dbReference type="ARBA" id="ARBA00023157"/>
    </source>
</evidence>
<evidence type="ECO:0000313" key="14">
    <source>
        <dbReference type="EMBL" id="MDL2076971.1"/>
    </source>
</evidence>
<comment type="PTM">
    <text evidence="11">Upon Fe-S cluster removal intramolecular disulfide bonds are formed.</text>
</comment>
<evidence type="ECO:0000313" key="15">
    <source>
        <dbReference type="Proteomes" id="UP001241926"/>
    </source>
</evidence>
<feature type="region of interest" description="Disordered" evidence="12">
    <location>
        <begin position="156"/>
        <end position="457"/>
    </location>
</feature>
<feature type="compositionally biased region" description="Gly residues" evidence="12">
    <location>
        <begin position="383"/>
        <end position="398"/>
    </location>
</feature>
<dbReference type="InterPro" id="IPR034768">
    <property type="entry name" value="4FE4S_WBL"/>
</dbReference>
<feature type="binding site" evidence="11">
    <location>
        <position position="47"/>
    </location>
    <ligand>
        <name>[4Fe-4S] cluster</name>
        <dbReference type="ChEBI" id="CHEBI:49883"/>
    </ligand>
</feature>
<dbReference type="RefSeq" id="WP_285432133.1">
    <property type="nucleotide sequence ID" value="NZ_JASJUS010000008.1"/>
</dbReference>
<evidence type="ECO:0000256" key="6">
    <source>
        <dbReference type="ARBA" id="ARBA00023014"/>
    </source>
</evidence>
<evidence type="ECO:0000256" key="10">
    <source>
        <dbReference type="ARBA" id="ARBA00023163"/>
    </source>
</evidence>
<dbReference type="PROSITE" id="PS51674">
    <property type="entry name" value="4FE4S_WBL"/>
    <property type="match status" value="1"/>
</dbReference>
<evidence type="ECO:0000256" key="8">
    <source>
        <dbReference type="ARBA" id="ARBA00023125"/>
    </source>
</evidence>
<feature type="binding site" evidence="11">
    <location>
        <position position="50"/>
    </location>
    <ligand>
        <name>[4Fe-4S] cluster</name>
        <dbReference type="ChEBI" id="CHEBI:49883"/>
    </ligand>
</feature>
<feature type="compositionally biased region" description="Low complexity" evidence="12">
    <location>
        <begin position="370"/>
        <end position="382"/>
    </location>
</feature>
<keyword evidence="7 11" id="KW-0805">Transcription regulation</keyword>
<dbReference type="Pfam" id="PF02467">
    <property type="entry name" value="Whib"/>
    <property type="match status" value="1"/>
</dbReference>
<keyword evidence="3 11" id="KW-0004">4Fe-4S</keyword>
<keyword evidence="4 11" id="KW-0479">Metal-binding</keyword>
<comment type="cofactor">
    <cofactor evidence="11">
        <name>[4Fe-4S] cluster</name>
        <dbReference type="ChEBI" id="CHEBI:49883"/>
    </cofactor>
    <text evidence="11">Binds 1 [4Fe-4S] cluster per subunit. Following nitrosylation of the [4Fe-4S] cluster binds 1 [4Fe-8(NO)] cluster per subunit.</text>
</comment>
<proteinExistence type="inferred from homology"/>
<name>A0ABT7IWJ9_9ACTN</name>
<dbReference type="HAMAP" id="MF_01479">
    <property type="entry name" value="WhiB"/>
    <property type="match status" value="1"/>
</dbReference>
<evidence type="ECO:0000259" key="13">
    <source>
        <dbReference type="PROSITE" id="PS51674"/>
    </source>
</evidence>
<comment type="caution">
    <text evidence="14">The sequence shown here is derived from an EMBL/GenBank/DDBJ whole genome shotgun (WGS) entry which is preliminary data.</text>
</comment>
<protein>
    <recommendedName>
        <fullName evidence="11">Transcriptional regulator WhiB</fullName>
    </recommendedName>
</protein>
<evidence type="ECO:0000256" key="2">
    <source>
        <dbReference type="ARBA" id="ARBA00006597"/>
    </source>
</evidence>
<organism evidence="14 15">
    <name type="scientific">Streptomyces fuscus</name>
    <dbReference type="NCBI Taxonomy" id="3048495"/>
    <lineage>
        <taxon>Bacteria</taxon>
        <taxon>Bacillati</taxon>
        <taxon>Actinomycetota</taxon>
        <taxon>Actinomycetes</taxon>
        <taxon>Kitasatosporales</taxon>
        <taxon>Streptomycetaceae</taxon>
        <taxon>Streptomyces</taxon>
    </lineage>
</organism>
<reference evidence="14 15" key="1">
    <citation type="submission" date="2023-05" db="EMBL/GenBank/DDBJ databases">
        <title>Streptomyces fuscus sp. nov., a brown-black pigment producing actinomyces isolated from dry sand of Sea duck farm.</title>
        <authorList>
            <person name="Xie J."/>
            <person name="Shen N."/>
        </authorList>
    </citation>
    <scope>NUCLEOTIDE SEQUENCE [LARGE SCALE GENOMIC DNA]</scope>
    <source>
        <strain evidence="14 15">GXMU-J15</strain>
    </source>
</reference>
<evidence type="ECO:0000256" key="11">
    <source>
        <dbReference type="HAMAP-Rule" id="MF_01479"/>
    </source>
</evidence>
<dbReference type="Proteomes" id="UP001241926">
    <property type="component" value="Unassembled WGS sequence"/>
</dbReference>
<accession>A0ABT7IWJ9</accession>
<comment type="subcellular location">
    <subcellularLocation>
        <location evidence="1 11">Cytoplasm</location>
    </subcellularLocation>
</comment>
<keyword evidence="15" id="KW-1185">Reference proteome</keyword>